<keyword evidence="5" id="KW-0158">Chromosome</keyword>
<dbReference type="Pfam" id="PF14633">
    <property type="entry name" value="SH2_2"/>
    <property type="match status" value="1"/>
</dbReference>
<dbReference type="InterPro" id="IPR023319">
    <property type="entry name" value="Tex-like_HTH_dom_sf"/>
</dbReference>
<dbReference type="CDD" id="cd09918">
    <property type="entry name" value="SH2_Nterm_SPT6_like"/>
    <property type="match status" value="1"/>
</dbReference>
<keyword evidence="7" id="KW-0804">Transcription</keyword>
<dbReference type="InterPro" id="IPR032706">
    <property type="entry name" value="Spt6_HHH"/>
</dbReference>
<evidence type="ECO:0000256" key="5">
    <source>
        <dbReference type="ARBA" id="ARBA00022454"/>
    </source>
</evidence>
<dbReference type="InterPro" id="IPR000980">
    <property type="entry name" value="SH2"/>
</dbReference>
<dbReference type="GO" id="GO:0031491">
    <property type="term" value="F:nucleosome binding"/>
    <property type="evidence" value="ECO:0007669"/>
    <property type="project" value="TreeGrafter"/>
</dbReference>
<dbReference type="Pfam" id="PF14632">
    <property type="entry name" value="SPT6_acidic"/>
    <property type="match status" value="1"/>
</dbReference>
<dbReference type="Proteomes" id="UP000748756">
    <property type="component" value="Unassembled WGS sequence"/>
</dbReference>
<feature type="non-terminal residue" evidence="15">
    <location>
        <position position="1"/>
    </location>
</feature>
<dbReference type="SUPFAM" id="SSF55550">
    <property type="entry name" value="SH2 domain"/>
    <property type="match status" value="1"/>
</dbReference>
<dbReference type="Pfam" id="PF22706">
    <property type="entry name" value="Tex_central_region"/>
    <property type="match status" value="1"/>
</dbReference>
<dbReference type="GO" id="GO:0008023">
    <property type="term" value="C:transcription elongation factor complex"/>
    <property type="evidence" value="ECO:0007669"/>
    <property type="project" value="TreeGrafter"/>
</dbReference>
<dbReference type="InterPro" id="IPR017072">
    <property type="entry name" value="TF_Spt6"/>
</dbReference>
<feature type="compositionally biased region" description="Low complexity" evidence="12">
    <location>
        <begin position="1709"/>
        <end position="1718"/>
    </location>
</feature>
<dbReference type="OrthoDB" id="995477at2759"/>
<evidence type="ECO:0000256" key="10">
    <source>
        <dbReference type="ARBA" id="ARBA00093389"/>
    </source>
</evidence>
<dbReference type="Pfam" id="PF21710">
    <property type="entry name" value="Spt6_S1"/>
    <property type="match status" value="1"/>
</dbReference>
<dbReference type="Gene3D" id="2.40.50.140">
    <property type="entry name" value="Nucleic acid-binding proteins"/>
    <property type="match status" value="1"/>
</dbReference>
<dbReference type="InterPro" id="IPR049540">
    <property type="entry name" value="Spt6-like_S1"/>
</dbReference>
<dbReference type="InterPro" id="IPR012340">
    <property type="entry name" value="NA-bd_OB-fold"/>
</dbReference>
<feature type="compositionally biased region" description="Basic and acidic residues" evidence="12">
    <location>
        <begin position="45"/>
        <end position="56"/>
    </location>
</feature>
<feature type="compositionally biased region" description="Polar residues" evidence="12">
    <location>
        <begin position="2039"/>
        <end position="2052"/>
    </location>
</feature>
<dbReference type="InterPro" id="IPR012337">
    <property type="entry name" value="RNaseH-like_sf"/>
</dbReference>
<dbReference type="Gene3D" id="3.30.505.10">
    <property type="entry name" value="SH2 domain"/>
    <property type="match status" value="2"/>
</dbReference>
<dbReference type="InterPro" id="IPR035420">
    <property type="entry name" value="Spt6_SH2"/>
</dbReference>
<dbReference type="SMART" id="SM00316">
    <property type="entry name" value="S1"/>
    <property type="match status" value="1"/>
</dbReference>
<evidence type="ECO:0000256" key="12">
    <source>
        <dbReference type="SAM" id="MobiDB-lite"/>
    </source>
</evidence>
<dbReference type="Pfam" id="PF17674">
    <property type="entry name" value="HHH_9"/>
    <property type="match status" value="1"/>
</dbReference>
<keyword evidence="6 11" id="KW-0727">SH2 domain</keyword>
<dbReference type="Gene3D" id="1.10.10.2740">
    <property type="entry name" value="Spt6, Death-like domain"/>
    <property type="match status" value="1"/>
</dbReference>
<reference evidence="15" key="1">
    <citation type="journal article" date="2020" name="Fungal Divers.">
        <title>Resolving the Mortierellaceae phylogeny through synthesis of multi-gene phylogenetics and phylogenomics.</title>
        <authorList>
            <person name="Vandepol N."/>
            <person name="Liber J."/>
            <person name="Desiro A."/>
            <person name="Na H."/>
            <person name="Kennedy M."/>
            <person name="Barry K."/>
            <person name="Grigoriev I.V."/>
            <person name="Miller A.N."/>
            <person name="O'Donnell K."/>
            <person name="Stajich J.E."/>
            <person name="Bonito G."/>
        </authorList>
    </citation>
    <scope>NUCLEOTIDE SEQUENCE</scope>
    <source>
        <strain evidence="15">NRRL 6426</strain>
    </source>
</reference>
<dbReference type="PANTHER" id="PTHR10145:SF6">
    <property type="entry name" value="TRANSCRIPTION ELONGATION FACTOR SPT6"/>
    <property type="match status" value="1"/>
</dbReference>
<dbReference type="SUPFAM" id="SSF47781">
    <property type="entry name" value="RuvA domain 2-like"/>
    <property type="match status" value="2"/>
</dbReference>
<dbReference type="InterPro" id="IPR055179">
    <property type="entry name" value="Tex-like_central_region"/>
</dbReference>
<accession>A0A9P5V9Q8</accession>
<dbReference type="GO" id="GO:0003746">
    <property type="term" value="F:translation elongation factor activity"/>
    <property type="evidence" value="ECO:0007669"/>
    <property type="project" value="UniProtKB-KW"/>
</dbReference>
<evidence type="ECO:0000256" key="8">
    <source>
        <dbReference type="ARBA" id="ARBA00023242"/>
    </source>
</evidence>
<protein>
    <recommendedName>
        <fullName evidence="4">Transcription elongation factor SPT6</fullName>
    </recommendedName>
    <alternativeName>
        <fullName evidence="9">Chromatin elongation factor SPT6</fullName>
    </alternativeName>
</protein>
<evidence type="ECO:0000259" key="13">
    <source>
        <dbReference type="PROSITE" id="PS50001"/>
    </source>
</evidence>
<feature type="region of interest" description="Disordered" evidence="12">
    <location>
        <begin position="2015"/>
        <end position="2218"/>
    </location>
</feature>
<feature type="compositionally biased region" description="Low complexity" evidence="12">
    <location>
        <begin position="1806"/>
        <end position="1820"/>
    </location>
</feature>
<keyword evidence="8" id="KW-0539">Nucleus</keyword>
<feature type="compositionally biased region" description="Basic and acidic residues" evidence="12">
    <location>
        <begin position="1619"/>
        <end position="1643"/>
    </location>
</feature>
<feature type="compositionally biased region" description="Basic and acidic residues" evidence="12">
    <location>
        <begin position="2163"/>
        <end position="2176"/>
    </location>
</feature>
<dbReference type="InterPro" id="IPR028083">
    <property type="entry name" value="Spt6_acidic_N_dom"/>
</dbReference>
<feature type="domain" description="S1 motif" evidence="14">
    <location>
        <begin position="1057"/>
        <end position="1126"/>
    </location>
</feature>
<feature type="compositionally biased region" description="Low complexity" evidence="12">
    <location>
        <begin position="1878"/>
        <end position="1891"/>
    </location>
</feature>
<dbReference type="Gene3D" id="1.10.10.650">
    <property type="entry name" value="RuvA domain 2-like"/>
    <property type="match status" value="1"/>
</dbReference>
<feature type="domain" description="SH2" evidence="13">
    <location>
        <begin position="1167"/>
        <end position="1271"/>
    </location>
</feature>
<dbReference type="GO" id="GO:0005694">
    <property type="term" value="C:chromosome"/>
    <property type="evidence" value="ECO:0007669"/>
    <property type="project" value="UniProtKB-SubCell"/>
</dbReference>
<dbReference type="InterPro" id="IPR028088">
    <property type="entry name" value="Spt6_HTH_DNA-bd_dom"/>
</dbReference>
<feature type="compositionally biased region" description="Polar residues" evidence="12">
    <location>
        <begin position="32"/>
        <end position="44"/>
    </location>
</feature>
<feature type="compositionally biased region" description="Low complexity" evidence="12">
    <location>
        <begin position="1596"/>
        <end position="1613"/>
    </location>
</feature>
<name>A0A9P5V9Q8_9FUNG</name>
<feature type="region of interest" description="Disordered" evidence="12">
    <location>
        <begin position="1"/>
        <end position="206"/>
    </location>
</feature>
<feature type="compositionally biased region" description="Basic and acidic residues" evidence="12">
    <location>
        <begin position="1565"/>
        <end position="1576"/>
    </location>
</feature>
<feature type="compositionally biased region" description="Low complexity" evidence="12">
    <location>
        <begin position="1726"/>
        <end position="1736"/>
    </location>
</feature>
<dbReference type="SUPFAM" id="SSF53098">
    <property type="entry name" value="Ribonuclease H-like"/>
    <property type="match status" value="1"/>
</dbReference>
<dbReference type="Gene3D" id="1.10.3500.10">
    <property type="entry name" value="Tex N-terminal region-like"/>
    <property type="match status" value="1"/>
</dbReference>
<dbReference type="Pfam" id="PF14639">
    <property type="entry name" value="YqgF"/>
    <property type="match status" value="1"/>
</dbReference>
<feature type="compositionally biased region" description="Polar residues" evidence="12">
    <location>
        <begin position="1771"/>
        <end position="1790"/>
    </location>
</feature>
<dbReference type="GO" id="GO:0042393">
    <property type="term" value="F:histone binding"/>
    <property type="evidence" value="ECO:0007669"/>
    <property type="project" value="TreeGrafter"/>
</dbReference>
<dbReference type="Pfam" id="PF14635">
    <property type="entry name" value="HHH_7"/>
    <property type="match status" value="1"/>
</dbReference>
<dbReference type="EMBL" id="JAAAUQ010000622">
    <property type="protein sequence ID" value="KAF9148713.1"/>
    <property type="molecule type" value="Genomic_DNA"/>
</dbReference>
<gene>
    <name evidence="15" type="primary">SPT6_1</name>
    <name evidence="15" type="ORF">BG015_009536</name>
</gene>
<comment type="similarity">
    <text evidence="3">Belongs to the SPT6 family.</text>
</comment>
<feature type="compositionally biased region" description="Basic and acidic residues" evidence="12">
    <location>
        <begin position="2057"/>
        <end position="2068"/>
    </location>
</feature>
<comment type="function">
    <text evidence="10">Histone H3-H4 chaperone that plays a role in maintenance of chromatin structure during RNA polymerase II transcription elongation thereby repressing transcription initiation from cryptic promoters. Mediates the reassembly of nucleosomes onto the promoters of at least a selected set of genes during repression; the nucleosome reassembly is essential for transcriptional repression. Essential for viability.</text>
</comment>
<dbReference type="FunFam" id="1.10.10.2740:FF:000002">
    <property type="entry name" value="Transcription elongation factor Spt6"/>
    <property type="match status" value="1"/>
</dbReference>
<feature type="compositionally biased region" description="Basic residues" evidence="12">
    <location>
        <begin position="1389"/>
        <end position="1399"/>
    </location>
</feature>
<dbReference type="InterPro" id="IPR003029">
    <property type="entry name" value="S1_domain"/>
</dbReference>
<dbReference type="InterPro" id="IPR041692">
    <property type="entry name" value="HHH_9"/>
</dbReference>
<evidence type="ECO:0000313" key="16">
    <source>
        <dbReference type="Proteomes" id="UP000748756"/>
    </source>
</evidence>
<feature type="compositionally biased region" description="Polar residues" evidence="12">
    <location>
        <begin position="1455"/>
        <end position="1485"/>
    </location>
</feature>
<comment type="caution">
    <text evidence="15">The sequence shown here is derived from an EMBL/GenBank/DDBJ whole genome shotgun (WGS) entry which is preliminary data.</text>
</comment>
<feature type="compositionally biased region" description="Acidic residues" evidence="12">
    <location>
        <begin position="171"/>
        <end position="185"/>
    </location>
</feature>
<dbReference type="GO" id="GO:0140673">
    <property type="term" value="P:transcription elongation-coupled chromatin remodeling"/>
    <property type="evidence" value="ECO:0007669"/>
    <property type="project" value="InterPro"/>
</dbReference>
<evidence type="ECO:0000256" key="2">
    <source>
        <dbReference type="ARBA" id="ARBA00004286"/>
    </source>
</evidence>
<evidence type="ECO:0000313" key="15">
    <source>
        <dbReference type="EMBL" id="KAF9148713.1"/>
    </source>
</evidence>
<dbReference type="InterPro" id="IPR035019">
    <property type="entry name" value="Spt6_SH2_N"/>
</dbReference>
<dbReference type="InterPro" id="IPR023323">
    <property type="entry name" value="Tex-like_dom_sf"/>
</dbReference>
<dbReference type="PANTHER" id="PTHR10145">
    <property type="entry name" value="TRANSCRIPTION ELONGATION FACTOR SPT6"/>
    <property type="match status" value="1"/>
</dbReference>
<dbReference type="InterPro" id="IPR036860">
    <property type="entry name" value="SH2_dom_sf"/>
</dbReference>
<keyword evidence="15" id="KW-0251">Elongation factor</keyword>
<feature type="region of interest" description="Disordered" evidence="12">
    <location>
        <begin position="1875"/>
        <end position="1944"/>
    </location>
</feature>
<feature type="region of interest" description="Disordered" evidence="12">
    <location>
        <begin position="1358"/>
        <end position="1859"/>
    </location>
</feature>
<evidence type="ECO:0000256" key="1">
    <source>
        <dbReference type="ARBA" id="ARBA00004123"/>
    </source>
</evidence>
<dbReference type="InterPro" id="IPR042066">
    <property type="entry name" value="Spt6_death-like"/>
</dbReference>
<feature type="compositionally biased region" description="Basic and acidic residues" evidence="12">
    <location>
        <begin position="186"/>
        <end position="195"/>
    </location>
</feature>
<dbReference type="SUPFAM" id="SSF50249">
    <property type="entry name" value="Nucleic acid-binding proteins"/>
    <property type="match status" value="1"/>
</dbReference>
<dbReference type="PROSITE" id="PS50126">
    <property type="entry name" value="S1"/>
    <property type="match status" value="1"/>
</dbReference>
<dbReference type="SUPFAM" id="SSF158832">
    <property type="entry name" value="Tex N-terminal region-like"/>
    <property type="match status" value="1"/>
</dbReference>
<evidence type="ECO:0000256" key="4">
    <source>
        <dbReference type="ARBA" id="ARBA00020248"/>
    </source>
</evidence>
<organism evidence="15 16">
    <name type="scientific">Linnemannia schmuckeri</name>
    <dbReference type="NCBI Taxonomy" id="64567"/>
    <lineage>
        <taxon>Eukaryota</taxon>
        <taxon>Fungi</taxon>
        <taxon>Fungi incertae sedis</taxon>
        <taxon>Mucoromycota</taxon>
        <taxon>Mortierellomycotina</taxon>
        <taxon>Mortierellomycetes</taxon>
        <taxon>Mortierellales</taxon>
        <taxon>Mortierellaceae</taxon>
        <taxon>Linnemannia</taxon>
    </lineage>
</organism>
<dbReference type="PROSITE" id="PS50001">
    <property type="entry name" value="SH2"/>
    <property type="match status" value="1"/>
</dbReference>
<dbReference type="Gene3D" id="1.10.150.850">
    <property type="entry name" value="Spt6, helix-hairpin-helix domain"/>
    <property type="match status" value="1"/>
</dbReference>
<feature type="compositionally biased region" description="Low complexity" evidence="12">
    <location>
        <begin position="2189"/>
        <end position="2204"/>
    </location>
</feature>
<evidence type="ECO:0000256" key="7">
    <source>
        <dbReference type="ARBA" id="ARBA00023163"/>
    </source>
</evidence>
<dbReference type="GO" id="GO:0003677">
    <property type="term" value="F:DNA binding"/>
    <property type="evidence" value="ECO:0007669"/>
    <property type="project" value="InterPro"/>
</dbReference>
<evidence type="ECO:0000256" key="9">
    <source>
        <dbReference type="ARBA" id="ARBA00029871"/>
    </source>
</evidence>
<feature type="compositionally biased region" description="Low complexity" evidence="12">
    <location>
        <begin position="1497"/>
        <end position="1511"/>
    </location>
</feature>
<feature type="compositionally biased region" description="Polar residues" evidence="12">
    <location>
        <begin position="1839"/>
        <end position="1852"/>
    </location>
</feature>
<feature type="compositionally biased region" description="Low complexity" evidence="12">
    <location>
        <begin position="1651"/>
        <end position="1662"/>
    </location>
</feature>
<feature type="compositionally biased region" description="Acidic residues" evidence="12">
    <location>
        <begin position="89"/>
        <end position="100"/>
    </location>
</feature>
<sequence length="2218" mass="249023">MSEQTEKYQRRSHRRLLADEEDDEEGIEQLHKQNYNHQPTTSRYDSNDAFKEKDLPKVVQESVVDKEEGSEDEDGPQASRKSRKRKEVLDEDLDEDDLALVEENTGMKIQRPEKFKRLKKRHQDFGSGDDNSDENRLEQEPSQSNFDPLARLFDDPVDDGGDNDRGRGRESEDDMDFIVEEESEGNDDRDIIEHERKKRQQQAAARNTVPLRASIRNYNEEMNEWHGVFGDGEDYAYALSKENGEIPFNDPPPKAHLKDVFEPGVLAEKMLTHSDDILRLKDVPERMQMRPGIKTDRKLTDLEIELETYWVTTALNDNPRRIDRPSFDSIHVQAVLKFMSQELLEVPFIGLHRQDYFTSVHGHKLIRLLSRDDLWFIYDEDFKFRSFLERKEAIGALVDRMHIKDEYLNYSLLRAERLEELTDISDYINLRYSKKVDESNTSLLRRPGSAGVFDPQEREHLSTFITTLGMTTREFGTNLSEGIKKFFPKDDKAFPEKAAEAYVKAGISSPQKVISMAVEMMTQEVTVDPLVRRAIRTKYETASCVTVTPTEKGVSMIDELHPYYPFKRMTQKNVREFHDGQFLQILQAQSEGLLKIEIKIPDEDKYVQGISGYYLSNGCGDKSQQWNALRTKILFSALKTHIFVAVERGMIEKLRVQAEEWVGLKCQVALEERMTIAPFMVPGTTEGKEVLPRVVAISHGPGSVKDAIQVVYVDNKGQFIELDNLRDRAPQEELLDLLERQQPDVVVVGGFSVATRRLLEQTESVVREHRDSNGDQVSVIMTNDEIAKLYQSSKRGIEDHPKAYEITRYCISLARTIQNPINEYVGTGADLVGIRLHPLQEFVGASRLRELLDRALVNVVNDVGVDINEVVSSPYKALMLPYICGLGTRKAQHLIRTIERDPVTRGVDKRSDLVNRKILTWNIFMNCCSFLRVHTERGGDILDQTRIHFEDYNLARKMAADALEIDEEGLRQYDEESQHVEELMRDNNAERLNELLLEDYARQLQKMQRKPKRMTLEHIKAELQHPFRDHRTRFVPATSDQIFTMLTGETEQTLKEGFIVPALVTKVREKNAMCRLDCGIDGILSIQNISDSRIGSVKDHVSEGQTLQVKILRLEKDRFFADLTCKESELRQGDAHLRALPVDRTFDQFEEDRFKDPADSNDRQGGFVHRKIHHPLFKNITSEAAIKYLSTKNRGELVVRPSHRGAHHLVITVKIADDIYKHYDVLDKGDDVSLGKVLQIDESTYNNLDELLVSHIEAILGRIHTLMSSPKYRENEYELRTWLETQTRSRPDVAVYGFTLSRKYPGYFSLIFKLGYHAKIDEWNIKVLPQCYQLKGPSKRDCVDPTAISDNFKDMASKLSHRRAAKKSGNPSGPGYGSGSAPSFDSSAHRNRSQSRHRNSVSSNTTSFSTNAKPMPSNGGYSPPYNTNAHSTAYDRSRSRPRYQNGDGSADNDFQDTSFDGFSSQDCNFPSFQSAARTNTNTSWNDRGRSRPRHGYSDSNGDINSNNSWNNRAKSRLRQRYGDSNANTGGHIGTCTNNIPVGSRSKSKARYGDGDADNGNNSTWNDRKRSSHRNGDNDTADGSNAARNNRGRLSYRNGGSDANNDGNAAWGNRGRSRYRSNEKNAADNRGRSTYRDRDNKADHSGNGAWNSRGRSSYRSGDSNAAVNRGRSSYRNRDDIADSNNDGAWGNRGRSSYRNGDGNADDSDDAAWSNQGRPNYRGRDNNGDNNSDTSWNNRGRSRYRGRDSNADSNTNNSWNDRTKSKPRYGYSDNGSNIGSQIGTGTNNISVESRSKSKARYGADDSLGSSFPTTYSTGSGSSYHRRDTQDSSRPSYKPFAATSSQHQPMDSTAYSPEPMGSVGAMKPVADLNFPQPRDFAAYSPGPAGSAASAVQPSDRREMDQSMDFTAYSPEPTKPPEPMNSMIPSSARSASSQPANFKACSPETEKPAEYVRFLRAGRVVSQPIDFKAYSPEPMKPEEASKLTAAITAMSGSSQPTAISDSSQLTDFTAYFPEPTQLTESTKPKESAKLTPKSVANPAANSESSQAMSTLAYSPELKGRASSLDRTDSSQPMDFTAYSPEPMALTDPPRTVTEAYKSWNSSSSATTGGGDCADEDDMGTISWGSGSYGGGNGDGGYGGCGNKSYGGGNGGRSYGIGGGRSYGSERQDEGRSRFGDNGRSGNSSDRRPYQSQPPQQRQQSRSSYGGYGAKGQDRFLDD</sequence>
<evidence type="ECO:0000256" key="11">
    <source>
        <dbReference type="PROSITE-ProRule" id="PRU00191"/>
    </source>
</evidence>
<feature type="compositionally biased region" description="Polar residues" evidence="12">
    <location>
        <begin position="1749"/>
        <end position="1758"/>
    </location>
</feature>
<keyword evidence="15" id="KW-0648">Protein biosynthesis</keyword>
<evidence type="ECO:0000256" key="3">
    <source>
        <dbReference type="ARBA" id="ARBA00009253"/>
    </source>
</evidence>
<keyword evidence="16" id="KW-1185">Reference proteome</keyword>
<evidence type="ECO:0000256" key="6">
    <source>
        <dbReference type="ARBA" id="ARBA00022999"/>
    </source>
</evidence>
<dbReference type="GO" id="GO:0034728">
    <property type="term" value="P:nucleosome organization"/>
    <property type="evidence" value="ECO:0007669"/>
    <property type="project" value="TreeGrafter"/>
</dbReference>
<comment type="subcellular location">
    <subcellularLocation>
        <location evidence="2">Chromosome</location>
    </subcellularLocation>
    <subcellularLocation>
        <location evidence="1">Nucleus</location>
    </subcellularLocation>
</comment>
<dbReference type="InterPro" id="IPR010994">
    <property type="entry name" value="RuvA_2-like"/>
</dbReference>
<dbReference type="InterPro" id="IPR037027">
    <property type="entry name" value="YqgF/RNaseH-like_dom_sf"/>
</dbReference>
<feature type="compositionally biased region" description="Gly residues" evidence="12">
    <location>
        <begin position="2126"/>
        <end position="2161"/>
    </location>
</feature>
<feature type="compositionally biased region" description="Polar residues" evidence="12">
    <location>
        <begin position="1522"/>
        <end position="1540"/>
    </location>
</feature>
<dbReference type="InterPro" id="IPR028231">
    <property type="entry name" value="Spt6_YqgF"/>
</dbReference>
<dbReference type="Pfam" id="PF14641">
    <property type="entry name" value="HTH_44"/>
    <property type="match status" value="1"/>
</dbReference>
<proteinExistence type="inferred from homology"/>
<dbReference type="SMART" id="SM00252">
    <property type="entry name" value="SH2"/>
    <property type="match status" value="1"/>
</dbReference>
<feature type="compositionally biased region" description="Low complexity" evidence="12">
    <location>
        <begin position="1400"/>
        <end position="1411"/>
    </location>
</feature>
<dbReference type="Gene3D" id="3.30.420.140">
    <property type="entry name" value="YqgF/RNase H-like domain"/>
    <property type="match status" value="1"/>
</dbReference>
<evidence type="ECO:0000259" key="14">
    <source>
        <dbReference type="PROSITE" id="PS50126"/>
    </source>
</evidence>